<keyword evidence="2" id="KW-1185">Reference proteome</keyword>
<sequence>MGSKSKSRWCRNMRNQVRIGVRACDKELCRIRSCIKEGDC</sequence>
<reference evidence="1" key="1">
    <citation type="submission" date="2023-07" db="EMBL/GenBank/DDBJ databases">
        <authorList>
            <consortium name="AG Swart"/>
            <person name="Singh M."/>
            <person name="Singh A."/>
            <person name="Seah K."/>
            <person name="Emmerich C."/>
        </authorList>
    </citation>
    <scope>NUCLEOTIDE SEQUENCE</scope>
    <source>
        <strain evidence="1">DP1</strain>
    </source>
</reference>
<gene>
    <name evidence="1" type="ORF">ECRASSUSDP1_LOCUS26376</name>
</gene>
<accession>A0AAD1Y544</accession>
<dbReference type="Proteomes" id="UP001295684">
    <property type="component" value="Unassembled WGS sequence"/>
</dbReference>
<comment type="caution">
    <text evidence="1">The sequence shown here is derived from an EMBL/GenBank/DDBJ whole genome shotgun (WGS) entry which is preliminary data.</text>
</comment>
<name>A0AAD1Y544_EUPCR</name>
<proteinExistence type="predicted"/>
<evidence type="ECO:0000313" key="2">
    <source>
        <dbReference type="Proteomes" id="UP001295684"/>
    </source>
</evidence>
<dbReference type="EMBL" id="CAMPGE010027187">
    <property type="protein sequence ID" value="CAI2384837.1"/>
    <property type="molecule type" value="Genomic_DNA"/>
</dbReference>
<evidence type="ECO:0000313" key="1">
    <source>
        <dbReference type="EMBL" id="CAI2384837.1"/>
    </source>
</evidence>
<organism evidence="1 2">
    <name type="scientific">Euplotes crassus</name>
    <dbReference type="NCBI Taxonomy" id="5936"/>
    <lineage>
        <taxon>Eukaryota</taxon>
        <taxon>Sar</taxon>
        <taxon>Alveolata</taxon>
        <taxon>Ciliophora</taxon>
        <taxon>Intramacronucleata</taxon>
        <taxon>Spirotrichea</taxon>
        <taxon>Hypotrichia</taxon>
        <taxon>Euplotida</taxon>
        <taxon>Euplotidae</taxon>
        <taxon>Moneuplotes</taxon>
    </lineage>
</organism>
<dbReference type="AlphaFoldDB" id="A0AAD1Y544"/>
<protein>
    <submittedName>
        <fullName evidence="1">Uncharacterized protein</fullName>
    </submittedName>
</protein>